<proteinExistence type="inferred from homology"/>
<dbReference type="InterPro" id="IPR013746">
    <property type="entry name" value="HMG_CoA_synt_C_dom"/>
</dbReference>
<accession>S5UCG4</accession>
<reference evidence="5" key="1">
    <citation type="journal article" date="2013" name="Proc. Natl. Acad. Sci. U.S.A.">
        <title>Mapping gene clusters within arrayed metagenomic libraries to expand the structural diversity of biomedically relevant natural products.</title>
        <authorList>
            <person name="Owen J.G."/>
            <person name="Reddy B.V."/>
            <person name="Ternei M.A."/>
            <person name="Charlop-Powers Z."/>
            <person name="Calle P.Y."/>
            <person name="Kim J.H."/>
            <person name="Brady S.F."/>
        </authorList>
    </citation>
    <scope>NUCLEOTIDE SEQUENCE</scope>
</reference>
<sequence length="419" mass="45466">MKQVGIEAINAYCGETFVDVPTLFHARGLDASRLDNLMMNRKSVALHCEDAVSFAVNAAKPIVDALTDSERDSIELLIVGTESGVDFGKSLATYVHDHLGLSKACRLFETKQACYSGTAAMQMAASVVAASPREGTKALVISSDVARPVPHTYVEPSQGAGAMAMLISDNPTVAEFDWGANGFHSYEVMDTCRPTPEAEAGDVDLSLLTYIDCLRGSFTDYASKVEGADLVDSFDLLAMHTPFPGMVKGAHRTVLRRLKKMSPADLEADFTRRLGPAITFPREVGNIYAGTVFLALASTIDNAEIDHELRVGVFSYGSGAASEFYSVVVSPESQRAVRAMDIGGALADRYSLAMEEYDELLVATAELKFGTPDFTFDLDRFPQIVKAQLANRSRLVLSEVRGHHREYVWLGQALGGEQR</sequence>
<comment type="similarity">
    <text evidence="1">Belongs to the thiolase-like superfamily. HMG-CoA synthase family.</text>
</comment>
<feature type="domain" description="Hydroxymethylglutaryl-coenzyme A synthase N-terminal" evidence="3">
    <location>
        <begin position="2"/>
        <end position="169"/>
    </location>
</feature>
<organism evidence="5">
    <name type="scientific">uncultured bacterium esnapd11</name>
    <dbReference type="NCBI Taxonomy" id="1366591"/>
    <lineage>
        <taxon>Bacteria</taxon>
        <taxon>environmental samples</taxon>
    </lineage>
</organism>
<evidence type="ECO:0000256" key="1">
    <source>
        <dbReference type="ARBA" id="ARBA00007061"/>
    </source>
</evidence>
<dbReference type="InterPro" id="IPR013528">
    <property type="entry name" value="HMG_CoA_synth_N"/>
</dbReference>
<dbReference type="Gene3D" id="3.40.47.10">
    <property type="match status" value="2"/>
</dbReference>
<dbReference type="GO" id="GO:0006084">
    <property type="term" value="P:acetyl-CoA metabolic process"/>
    <property type="evidence" value="ECO:0007669"/>
    <property type="project" value="InterPro"/>
</dbReference>
<evidence type="ECO:0000259" key="4">
    <source>
        <dbReference type="Pfam" id="PF08540"/>
    </source>
</evidence>
<dbReference type="GO" id="GO:0004421">
    <property type="term" value="F:hydroxymethylglutaryl-CoA synthase activity"/>
    <property type="evidence" value="ECO:0007669"/>
    <property type="project" value="UniProtKB-EC"/>
</dbReference>
<dbReference type="Pfam" id="PF08540">
    <property type="entry name" value="HMG_CoA_synt_C"/>
    <property type="match status" value="1"/>
</dbReference>
<dbReference type="PANTHER" id="PTHR43323">
    <property type="entry name" value="3-HYDROXY-3-METHYLGLUTARYL COENZYME A SYNTHASE"/>
    <property type="match status" value="1"/>
</dbReference>
<evidence type="ECO:0000259" key="3">
    <source>
        <dbReference type="Pfam" id="PF01154"/>
    </source>
</evidence>
<keyword evidence="5" id="KW-0012">Acyltransferase</keyword>
<dbReference type="EMBL" id="KF264550">
    <property type="protein sequence ID" value="AGS49612.1"/>
    <property type="molecule type" value="Genomic_DNA"/>
</dbReference>
<dbReference type="Pfam" id="PF01154">
    <property type="entry name" value="HMG_CoA_synt_N"/>
    <property type="match status" value="1"/>
</dbReference>
<protein>
    <submittedName>
        <fullName evidence="5">Hydroxymethylglutaryl-CoA synthase</fullName>
        <ecNumber evidence="5">2.3.3.10</ecNumber>
    </submittedName>
</protein>
<evidence type="ECO:0000256" key="2">
    <source>
        <dbReference type="ARBA" id="ARBA00022679"/>
    </source>
</evidence>
<dbReference type="EC" id="2.3.3.10" evidence="5"/>
<evidence type="ECO:0000313" key="5">
    <source>
        <dbReference type="EMBL" id="AGS49612.1"/>
    </source>
</evidence>
<keyword evidence="2 5" id="KW-0808">Transferase</keyword>
<dbReference type="AlphaFoldDB" id="S5UCG4"/>
<dbReference type="InterPro" id="IPR016039">
    <property type="entry name" value="Thiolase-like"/>
</dbReference>
<dbReference type="PANTHER" id="PTHR43323:SF2">
    <property type="entry name" value="HYDROXYMETHYLGLUTARYL-COA SYNTHASE"/>
    <property type="match status" value="1"/>
</dbReference>
<dbReference type="SUPFAM" id="SSF53901">
    <property type="entry name" value="Thiolase-like"/>
    <property type="match status" value="2"/>
</dbReference>
<name>S5UCG4_9BACT</name>
<feature type="domain" description="Hydroxymethylglutaryl-coenzyme A synthase C-terminal" evidence="4">
    <location>
        <begin position="268"/>
        <end position="362"/>
    </location>
</feature>
<dbReference type="CDD" id="cd00827">
    <property type="entry name" value="init_cond_enzymes"/>
    <property type="match status" value="1"/>
</dbReference>